<keyword evidence="3" id="KW-0804">Transcription</keyword>
<dbReference type="Pfam" id="PF01614">
    <property type="entry name" value="IclR_C"/>
    <property type="match status" value="1"/>
</dbReference>
<dbReference type="PROSITE" id="PS51077">
    <property type="entry name" value="HTH_ICLR"/>
    <property type="match status" value="1"/>
</dbReference>
<dbReference type="RefSeq" id="WP_222508469.1">
    <property type="nucleotide sequence ID" value="NZ_JAHVJA010000004.1"/>
</dbReference>
<dbReference type="Gene3D" id="1.10.10.10">
    <property type="entry name" value="Winged helix-like DNA-binding domain superfamily/Winged helix DNA-binding domain"/>
    <property type="match status" value="1"/>
</dbReference>
<dbReference type="InterPro" id="IPR014757">
    <property type="entry name" value="Tscrpt_reg_IclR_C"/>
</dbReference>
<dbReference type="SUPFAM" id="SSF46785">
    <property type="entry name" value="Winged helix' DNA-binding domain"/>
    <property type="match status" value="1"/>
</dbReference>
<accession>A0ABS7NFY9</accession>
<dbReference type="PANTHER" id="PTHR30136:SF24">
    <property type="entry name" value="HTH-TYPE TRANSCRIPTIONAL REPRESSOR ALLR"/>
    <property type="match status" value="1"/>
</dbReference>
<feature type="domain" description="IclR-ED" evidence="5">
    <location>
        <begin position="76"/>
        <end position="257"/>
    </location>
</feature>
<dbReference type="InterPro" id="IPR036390">
    <property type="entry name" value="WH_DNA-bd_sf"/>
</dbReference>
<dbReference type="Gene3D" id="3.30.450.40">
    <property type="match status" value="1"/>
</dbReference>
<reference evidence="6 7" key="1">
    <citation type="submission" date="2021-06" db="EMBL/GenBank/DDBJ databases">
        <title>50 bacteria genomes isolated from Dapeng, Shenzhen, China.</title>
        <authorList>
            <person name="Zheng W."/>
            <person name="Yu S."/>
            <person name="Huang Y."/>
        </authorList>
    </citation>
    <scope>NUCLEOTIDE SEQUENCE [LARGE SCALE GENOMIC DNA]</scope>
    <source>
        <strain evidence="6 7">DP1N14-2</strain>
    </source>
</reference>
<dbReference type="SUPFAM" id="SSF55781">
    <property type="entry name" value="GAF domain-like"/>
    <property type="match status" value="1"/>
</dbReference>
<gene>
    <name evidence="6" type="ORF">KUV26_11850</name>
</gene>
<evidence type="ECO:0000313" key="7">
    <source>
        <dbReference type="Proteomes" id="UP000766629"/>
    </source>
</evidence>
<sequence>MAKDASHKSEGQIPTNLRLLVLLEEVARRGVAVKPAEMIEAMGLPKPTVHRLMQTAEAEGFLQRDLDGRAYGPGPRMRRLALDTMSSEHLRTARLTILKSVAEELGETCNLATPDREGMIYLDRVETKWPLRIQLPVGTQVPFHCTASGKMYLSTLKRNTLEAVLRSRPLAAVTSKTCTDPDALCSELGDIAGRGYSTDDEEFISGMVAVAVPVRDARNRLMATLSVHAPVQRRTLQELLEALPALRKAAKELAALS</sequence>
<evidence type="ECO:0000256" key="1">
    <source>
        <dbReference type="ARBA" id="ARBA00023015"/>
    </source>
</evidence>
<evidence type="ECO:0000259" key="4">
    <source>
        <dbReference type="PROSITE" id="PS51077"/>
    </source>
</evidence>
<dbReference type="InterPro" id="IPR005471">
    <property type="entry name" value="Tscrpt_reg_IclR_N"/>
</dbReference>
<evidence type="ECO:0000256" key="2">
    <source>
        <dbReference type="ARBA" id="ARBA00023125"/>
    </source>
</evidence>
<keyword evidence="2" id="KW-0238">DNA-binding</keyword>
<dbReference type="SMART" id="SM00346">
    <property type="entry name" value="HTH_ICLR"/>
    <property type="match status" value="1"/>
</dbReference>
<dbReference type="InterPro" id="IPR050707">
    <property type="entry name" value="HTH_MetabolicPath_Reg"/>
</dbReference>
<organism evidence="6 7">
    <name type="scientific">Leisingera daeponensis</name>
    <dbReference type="NCBI Taxonomy" id="405746"/>
    <lineage>
        <taxon>Bacteria</taxon>
        <taxon>Pseudomonadati</taxon>
        <taxon>Pseudomonadota</taxon>
        <taxon>Alphaproteobacteria</taxon>
        <taxon>Rhodobacterales</taxon>
        <taxon>Roseobacteraceae</taxon>
        <taxon>Leisingera</taxon>
    </lineage>
</organism>
<dbReference type="PROSITE" id="PS51078">
    <property type="entry name" value="ICLR_ED"/>
    <property type="match status" value="1"/>
</dbReference>
<evidence type="ECO:0000256" key="3">
    <source>
        <dbReference type="ARBA" id="ARBA00023163"/>
    </source>
</evidence>
<feature type="domain" description="HTH iclR-type" evidence="4">
    <location>
        <begin position="13"/>
        <end position="75"/>
    </location>
</feature>
<dbReference type="InterPro" id="IPR029016">
    <property type="entry name" value="GAF-like_dom_sf"/>
</dbReference>
<keyword evidence="1" id="KW-0805">Transcription regulation</keyword>
<dbReference type="Proteomes" id="UP000766629">
    <property type="component" value="Unassembled WGS sequence"/>
</dbReference>
<name>A0ABS7NFY9_9RHOB</name>
<comment type="caution">
    <text evidence="6">The sequence shown here is derived from an EMBL/GenBank/DDBJ whole genome shotgun (WGS) entry which is preliminary data.</text>
</comment>
<protein>
    <submittedName>
        <fullName evidence="6">IclR family transcriptional regulator</fullName>
    </submittedName>
</protein>
<dbReference type="EMBL" id="JAHVJA010000004">
    <property type="protein sequence ID" value="MBY6140131.1"/>
    <property type="molecule type" value="Genomic_DNA"/>
</dbReference>
<proteinExistence type="predicted"/>
<dbReference type="PANTHER" id="PTHR30136">
    <property type="entry name" value="HELIX-TURN-HELIX TRANSCRIPTIONAL REGULATOR, ICLR FAMILY"/>
    <property type="match status" value="1"/>
</dbReference>
<dbReference type="InterPro" id="IPR036388">
    <property type="entry name" value="WH-like_DNA-bd_sf"/>
</dbReference>
<evidence type="ECO:0000313" key="6">
    <source>
        <dbReference type="EMBL" id="MBY6140131.1"/>
    </source>
</evidence>
<keyword evidence="7" id="KW-1185">Reference proteome</keyword>
<evidence type="ECO:0000259" key="5">
    <source>
        <dbReference type="PROSITE" id="PS51078"/>
    </source>
</evidence>
<dbReference type="Pfam" id="PF09339">
    <property type="entry name" value="HTH_IclR"/>
    <property type="match status" value="1"/>
</dbReference>